<keyword evidence="6" id="KW-0735">Signal-anchor</keyword>
<evidence type="ECO:0000313" key="20">
    <source>
        <dbReference type="Proteomes" id="UP000310189"/>
    </source>
</evidence>
<dbReference type="SUPFAM" id="SSF51445">
    <property type="entry name" value="(Trans)glycosidases"/>
    <property type="match status" value="1"/>
</dbReference>
<dbReference type="EC" id="3.2.1.58" evidence="14"/>
<keyword evidence="20" id="KW-1185">Reference proteome</keyword>
<dbReference type="GO" id="GO:0005886">
    <property type="term" value="C:plasma membrane"/>
    <property type="evidence" value="ECO:0007669"/>
    <property type="project" value="UniProtKB-SubCell"/>
</dbReference>
<dbReference type="Pfam" id="PF00150">
    <property type="entry name" value="Cellulase"/>
    <property type="match status" value="1"/>
</dbReference>
<dbReference type="GO" id="GO:0009251">
    <property type="term" value="P:glucan catabolic process"/>
    <property type="evidence" value="ECO:0007669"/>
    <property type="project" value="TreeGrafter"/>
</dbReference>
<dbReference type="GO" id="GO:0005576">
    <property type="term" value="C:extracellular region"/>
    <property type="evidence" value="ECO:0007669"/>
    <property type="project" value="TreeGrafter"/>
</dbReference>
<feature type="compositionally biased region" description="Basic and acidic residues" evidence="17">
    <location>
        <begin position="83"/>
        <end position="112"/>
    </location>
</feature>
<evidence type="ECO:0000256" key="15">
    <source>
        <dbReference type="ARBA" id="ARBA00041260"/>
    </source>
</evidence>
<evidence type="ECO:0000256" key="12">
    <source>
        <dbReference type="ARBA" id="ARBA00036824"/>
    </source>
</evidence>
<comment type="similarity">
    <text evidence="2 16">Belongs to the glycosyl hydrolase 5 (cellulase A) family.</text>
</comment>
<dbReference type="PANTHER" id="PTHR31297">
    <property type="entry name" value="GLUCAN ENDO-1,6-BETA-GLUCOSIDASE B"/>
    <property type="match status" value="1"/>
</dbReference>
<dbReference type="Proteomes" id="UP000310189">
    <property type="component" value="Unassembled WGS sequence"/>
</dbReference>
<feature type="domain" description="Glycoside hydrolase family 5" evidence="18">
    <location>
        <begin position="168"/>
        <end position="407"/>
    </location>
</feature>
<evidence type="ECO:0000256" key="10">
    <source>
        <dbReference type="ARBA" id="ARBA00023295"/>
    </source>
</evidence>
<accession>A0A4V4LTJ4</accession>
<evidence type="ECO:0000313" key="19">
    <source>
        <dbReference type="EMBL" id="TIA90533.1"/>
    </source>
</evidence>
<dbReference type="GO" id="GO:0004338">
    <property type="term" value="F:glucan exo-1,3-beta-glucosidase activity"/>
    <property type="evidence" value="ECO:0007669"/>
    <property type="project" value="UniProtKB-EC"/>
</dbReference>
<dbReference type="InterPro" id="IPR001547">
    <property type="entry name" value="Glyco_hydro_5"/>
</dbReference>
<dbReference type="PANTHER" id="PTHR31297:SF34">
    <property type="entry name" value="GLUCAN 1,3-BETA-GLUCOSIDASE 2"/>
    <property type="match status" value="1"/>
</dbReference>
<keyword evidence="8" id="KW-0472">Membrane</keyword>
<evidence type="ECO:0000256" key="2">
    <source>
        <dbReference type="ARBA" id="ARBA00005641"/>
    </source>
</evidence>
<dbReference type="AlphaFoldDB" id="A0A4V4LTJ4"/>
<evidence type="ECO:0000256" key="3">
    <source>
        <dbReference type="ARBA" id="ARBA00022475"/>
    </source>
</evidence>
<evidence type="ECO:0000256" key="4">
    <source>
        <dbReference type="ARBA" id="ARBA00022692"/>
    </source>
</evidence>
<comment type="subcellular location">
    <subcellularLocation>
        <location evidence="1">Cell membrane</location>
        <topology evidence="1">Single-pass type II membrane protein</topology>
    </subcellularLocation>
</comment>
<evidence type="ECO:0000256" key="9">
    <source>
        <dbReference type="ARBA" id="ARBA00023180"/>
    </source>
</evidence>
<dbReference type="InterPro" id="IPR050386">
    <property type="entry name" value="Glycosyl_hydrolase_5"/>
</dbReference>
<evidence type="ECO:0000256" key="14">
    <source>
        <dbReference type="ARBA" id="ARBA00038929"/>
    </source>
</evidence>
<evidence type="ECO:0000256" key="6">
    <source>
        <dbReference type="ARBA" id="ARBA00022968"/>
    </source>
</evidence>
<feature type="compositionally biased region" description="Acidic residues" evidence="17">
    <location>
        <begin position="57"/>
        <end position="76"/>
    </location>
</feature>
<evidence type="ECO:0000256" key="5">
    <source>
        <dbReference type="ARBA" id="ARBA00022801"/>
    </source>
</evidence>
<evidence type="ECO:0000256" key="17">
    <source>
        <dbReference type="SAM" id="MobiDB-lite"/>
    </source>
</evidence>
<dbReference type="GO" id="GO:0009986">
    <property type="term" value="C:cell surface"/>
    <property type="evidence" value="ECO:0007669"/>
    <property type="project" value="TreeGrafter"/>
</dbReference>
<keyword evidence="10 16" id="KW-0326">Glycosidase</keyword>
<feature type="compositionally biased region" description="Polar residues" evidence="17">
    <location>
        <begin position="1"/>
        <end position="10"/>
    </location>
</feature>
<evidence type="ECO:0000256" key="16">
    <source>
        <dbReference type="RuleBase" id="RU361153"/>
    </source>
</evidence>
<comment type="catalytic activity">
    <reaction evidence="12">
        <text>Successive hydrolysis of beta-D-glucose units from the non-reducing ends of (1-&gt;3)-beta-D-glucans, releasing alpha-glucose.</text>
        <dbReference type="EC" id="3.2.1.58"/>
    </reaction>
</comment>
<dbReference type="GO" id="GO:0071555">
    <property type="term" value="P:cell wall organization"/>
    <property type="evidence" value="ECO:0007669"/>
    <property type="project" value="UniProtKB-KW"/>
</dbReference>
<feature type="compositionally biased region" description="Gly residues" evidence="17">
    <location>
        <begin position="17"/>
        <end position="26"/>
    </location>
</feature>
<evidence type="ECO:0000256" key="13">
    <source>
        <dbReference type="ARBA" id="ARBA00037126"/>
    </source>
</evidence>
<evidence type="ECO:0000256" key="7">
    <source>
        <dbReference type="ARBA" id="ARBA00022989"/>
    </source>
</evidence>
<evidence type="ECO:0000256" key="11">
    <source>
        <dbReference type="ARBA" id="ARBA00023316"/>
    </source>
</evidence>
<comment type="function">
    <text evidence="13">Glucosidase involved in the degradation of cellulosic biomass. Active on lichenan.</text>
</comment>
<dbReference type="OrthoDB" id="62120at2759"/>
<proteinExistence type="inferred from homology"/>
<evidence type="ECO:0000256" key="1">
    <source>
        <dbReference type="ARBA" id="ARBA00004401"/>
    </source>
</evidence>
<feature type="region of interest" description="Disordered" evidence="17">
    <location>
        <begin position="1"/>
        <end position="112"/>
    </location>
</feature>
<evidence type="ECO:0000259" key="18">
    <source>
        <dbReference type="Pfam" id="PF00150"/>
    </source>
</evidence>
<gene>
    <name evidence="19" type="ORF">E3P99_01499</name>
</gene>
<reference evidence="19 20" key="1">
    <citation type="submission" date="2019-03" db="EMBL/GenBank/DDBJ databases">
        <title>Sequencing 23 genomes of Wallemia ichthyophaga.</title>
        <authorList>
            <person name="Gostincar C."/>
        </authorList>
    </citation>
    <scope>NUCLEOTIDE SEQUENCE [LARGE SCALE GENOMIC DNA]</scope>
    <source>
        <strain evidence="19 20">EXF-5753</strain>
    </source>
</reference>
<protein>
    <recommendedName>
        <fullName evidence="14">glucan 1,3-beta-glucosidase</fullName>
        <ecNumber evidence="14">3.2.1.58</ecNumber>
    </recommendedName>
    <alternativeName>
        <fullName evidence="15">Exo-1,3-beta-glucanase D</fullName>
    </alternativeName>
</protein>
<keyword evidence="11" id="KW-0961">Cell wall biogenesis/degradation</keyword>
<comment type="caution">
    <text evidence="19">The sequence shown here is derived from an EMBL/GenBank/DDBJ whole genome shotgun (WGS) entry which is preliminary data.</text>
</comment>
<name>A0A4V4LTJ4_9BASI</name>
<dbReference type="Gene3D" id="3.20.20.80">
    <property type="entry name" value="Glycosidases"/>
    <property type="match status" value="1"/>
</dbReference>
<keyword evidence="4" id="KW-0812">Transmembrane</keyword>
<keyword evidence="9" id="KW-0325">Glycoprotein</keyword>
<organism evidence="19 20">
    <name type="scientific">Wallemia hederae</name>
    <dbReference type="NCBI Taxonomy" id="1540922"/>
    <lineage>
        <taxon>Eukaryota</taxon>
        <taxon>Fungi</taxon>
        <taxon>Dikarya</taxon>
        <taxon>Basidiomycota</taxon>
        <taxon>Wallemiomycotina</taxon>
        <taxon>Wallemiomycetes</taxon>
        <taxon>Wallemiales</taxon>
        <taxon>Wallemiaceae</taxon>
        <taxon>Wallemia</taxon>
    </lineage>
</organism>
<keyword evidence="7" id="KW-1133">Transmembrane helix</keyword>
<dbReference type="EMBL" id="SPNW01000018">
    <property type="protein sequence ID" value="TIA90533.1"/>
    <property type="molecule type" value="Genomic_DNA"/>
</dbReference>
<keyword evidence="5 16" id="KW-0378">Hydrolase</keyword>
<keyword evidence="3" id="KW-1003">Cell membrane</keyword>
<sequence>MSEVGSQLWQGYNPALGNGGHGGGLPFPGFDDSNGQDGDASFSPDAPELGPTFPVEGGDDGEGEGEEGDGGYEEPPQENPTPNDKEDNWDGEKDTDEPDSHELQPPKVDDSKCHKWDWWGSEPAVSVNLGNWLIPEWSWMGHPDGISYNGDIYSQCAGRTQECADEMRINWEGYIVESDLEYISEHGANMVRIPVPFYAFIETQGDEPYPTSEVQKDELTRVLNLLPDYDLHAVIDIHAVPGSQNGLEHSGRLGEAYFLTQTSQYWERGLDTVKAVVEYVQSLPEDTQCRIAGIENANEIKPENADQIGTTKKFAVESYDIVNEAGFTLIASDAFLGPAKWSDMFTQGENVALDVHRYWAYDEPSQVSDESIADDLAKFAKEASSFHLPIFIGEFSNARPYQQDVESLKYTYQAQQSLWVGALAGSSFWAYKGAQGSDWNWRKAIQDGVIDTQDNFNFEESPEWLKQHIRDNFGDRSRI</sequence>
<dbReference type="InterPro" id="IPR017853">
    <property type="entry name" value="GH"/>
</dbReference>
<evidence type="ECO:0000256" key="8">
    <source>
        <dbReference type="ARBA" id="ARBA00023136"/>
    </source>
</evidence>